<gene>
    <name evidence="3" type="ORF">ACFQXB_13010</name>
</gene>
<keyword evidence="4" id="KW-1185">Reference proteome</keyword>
<evidence type="ECO:0000256" key="1">
    <source>
        <dbReference type="SAM" id="Phobius"/>
    </source>
</evidence>
<keyword evidence="1" id="KW-0472">Membrane</keyword>
<proteinExistence type="predicted"/>
<name>A0ABW2UK91_9RHOB</name>
<evidence type="ECO:0000313" key="3">
    <source>
        <dbReference type="EMBL" id="MFC7705117.1"/>
    </source>
</evidence>
<feature type="transmembrane region" description="Helical" evidence="1">
    <location>
        <begin position="35"/>
        <end position="58"/>
    </location>
</feature>
<evidence type="ECO:0000313" key="4">
    <source>
        <dbReference type="Proteomes" id="UP001596516"/>
    </source>
</evidence>
<accession>A0ABW2UK91</accession>
<keyword evidence="1" id="KW-1133">Transmembrane helix</keyword>
<sequence length="67" mass="7416">MFERNVGGYDRALRILFGAALLVGFVLHTDAPYRWLYLLGLVPLATGLLQTCPLYSLLGMNTCAARK</sequence>
<keyword evidence="1" id="KW-0812">Transmembrane</keyword>
<dbReference type="EMBL" id="JBHTFQ010000006">
    <property type="protein sequence ID" value="MFC7705117.1"/>
    <property type="molecule type" value="Genomic_DNA"/>
</dbReference>
<evidence type="ECO:0000259" key="2">
    <source>
        <dbReference type="Pfam" id="PF11127"/>
    </source>
</evidence>
<dbReference type="Pfam" id="PF11127">
    <property type="entry name" value="YgaP-like_TM"/>
    <property type="match status" value="1"/>
</dbReference>
<feature type="domain" description="Inner membrane protein YgaP-like transmembrane" evidence="2">
    <location>
        <begin position="3"/>
        <end position="65"/>
    </location>
</feature>
<organism evidence="3 4">
    <name type="scientific">Plastorhodobacter daqingensis</name>
    <dbReference type="NCBI Taxonomy" id="1387281"/>
    <lineage>
        <taxon>Bacteria</taxon>
        <taxon>Pseudomonadati</taxon>
        <taxon>Pseudomonadota</taxon>
        <taxon>Alphaproteobacteria</taxon>
        <taxon>Rhodobacterales</taxon>
        <taxon>Paracoccaceae</taxon>
        <taxon>Plastorhodobacter</taxon>
    </lineage>
</organism>
<protein>
    <submittedName>
        <fullName evidence="3">DUF2892 domain-containing protein</fullName>
    </submittedName>
</protein>
<comment type="caution">
    <text evidence="3">The sequence shown here is derived from an EMBL/GenBank/DDBJ whole genome shotgun (WGS) entry which is preliminary data.</text>
</comment>
<dbReference type="Proteomes" id="UP001596516">
    <property type="component" value="Unassembled WGS sequence"/>
</dbReference>
<reference evidence="4" key="1">
    <citation type="journal article" date="2019" name="Int. J. Syst. Evol. Microbiol.">
        <title>The Global Catalogue of Microorganisms (GCM) 10K type strain sequencing project: providing services to taxonomists for standard genome sequencing and annotation.</title>
        <authorList>
            <consortium name="The Broad Institute Genomics Platform"/>
            <consortium name="The Broad Institute Genome Sequencing Center for Infectious Disease"/>
            <person name="Wu L."/>
            <person name="Ma J."/>
        </authorList>
    </citation>
    <scope>NUCLEOTIDE SEQUENCE [LARGE SCALE GENOMIC DNA]</scope>
    <source>
        <strain evidence="4">CGMCC 1.12750</strain>
    </source>
</reference>
<dbReference type="RefSeq" id="WP_377404437.1">
    <property type="nucleotide sequence ID" value="NZ_JBHTFQ010000006.1"/>
</dbReference>
<dbReference type="InterPro" id="IPR021309">
    <property type="entry name" value="YgaP-like_TM"/>
</dbReference>
<feature type="transmembrane region" description="Helical" evidence="1">
    <location>
        <begin position="12"/>
        <end position="29"/>
    </location>
</feature>